<dbReference type="InterPro" id="IPR038729">
    <property type="entry name" value="Rad50/SbcC_AAA"/>
</dbReference>
<evidence type="ECO:0000313" key="7">
    <source>
        <dbReference type="Proteomes" id="UP000664601"/>
    </source>
</evidence>
<proteinExistence type="inferred from homology"/>
<dbReference type="PANTHER" id="PTHR32114">
    <property type="entry name" value="ABC TRANSPORTER ABCH.3"/>
    <property type="match status" value="1"/>
</dbReference>
<keyword evidence="4" id="KW-0175">Coiled coil</keyword>
<feature type="domain" description="Rad50/SbcC-type AAA" evidence="5">
    <location>
        <begin position="5"/>
        <end position="225"/>
    </location>
</feature>
<dbReference type="SUPFAM" id="SSF52540">
    <property type="entry name" value="P-loop containing nucleoside triphosphate hydrolases"/>
    <property type="match status" value="2"/>
</dbReference>
<feature type="coiled-coil region" evidence="4">
    <location>
        <begin position="690"/>
        <end position="742"/>
    </location>
</feature>
<accession>A0ABS3LFD7</accession>
<reference evidence="6 7" key="1">
    <citation type="submission" date="2021-03" db="EMBL/GenBank/DDBJ databases">
        <title>Enterococcal diversity collection.</title>
        <authorList>
            <person name="Gilmore M.S."/>
            <person name="Schwartzman J."/>
            <person name="Van Tyne D."/>
            <person name="Martin M."/>
            <person name="Earl A.M."/>
            <person name="Manson A.L."/>
            <person name="Straub T."/>
            <person name="Salamzade R."/>
            <person name="Saavedra J."/>
            <person name="Lebreton F."/>
            <person name="Prichula J."/>
            <person name="Schaufler K."/>
            <person name="Gaca A."/>
            <person name="Sgardioli B."/>
            <person name="Wagenaar J."/>
            <person name="Strong T."/>
        </authorList>
    </citation>
    <scope>NUCLEOTIDE SEQUENCE [LARGE SCALE GENOMIC DNA]</scope>
    <source>
        <strain evidence="6 7">669A</strain>
    </source>
</reference>
<dbReference type="Gene3D" id="3.40.50.300">
    <property type="entry name" value="P-loop containing nucleotide triphosphate hydrolases"/>
    <property type="match status" value="2"/>
</dbReference>
<feature type="coiled-coil region" evidence="4">
    <location>
        <begin position="250"/>
        <end position="280"/>
    </location>
</feature>
<organism evidence="6 7">
    <name type="scientific">Candidatus Enterococcus moelleringii</name>
    <dbReference type="NCBI Taxonomy" id="2815325"/>
    <lineage>
        <taxon>Bacteria</taxon>
        <taxon>Bacillati</taxon>
        <taxon>Bacillota</taxon>
        <taxon>Bacilli</taxon>
        <taxon>Lactobacillales</taxon>
        <taxon>Enterococcaceae</taxon>
        <taxon>Enterococcus</taxon>
    </lineage>
</organism>
<name>A0ABS3LFD7_9ENTE</name>
<protein>
    <recommendedName>
        <fullName evidence="3">Nuclease SbcCD subunit C</fullName>
    </recommendedName>
</protein>
<comment type="subunit">
    <text evidence="2">Heterodimer of SbcC and SbcD.</text>
</comment>
<dbReference type="PANTHER" id="PTHR32114:SF2">
    <property type="entry name" value="ABC TRANSPORTER ABCH.3"/>
    <property type="match status" value="1"/>
</dbReference>
<evidence type="ECO:0000256" key="3">
    <source>
        <dbReference type="ARBA" id="ARBA00013368"/>
    </source>
</evidence>
<keyword evidence="7" id="KW-1185">Reference proteome</keyword>
<dbReference type="Pfam" id="PF13558">
    <property type="entry name" value="SbcC_Walker_B"/>
    <property type="match status" value="1"/>
</dbReference>
<dbReference type="EMBL" id="JAFREM010000031">
    <property type="protein sequence ID" value="MBO1308345.1"/>
    <property type="molecule type" value="Genomic_DNA"/>
</dbReference>
<feature type="coiled-coil region" evidence="4">
    <location>
        <begin position="380"/>
        <end position="416"/>
    </location>
</feature>
<feature type="coiled-coil region" evidence="4">
    <location>
        <begin position="830"/>
        <end position="864"/>
    </location>
</feature>
<evidence type="ECO:0000256" key="2">
    <source>
        <dbReference type="ARBA" id="ARBA00011322"/>
    </source>
</evidence>
<dbReference type="RefSeq" id="WP_207675334.1">
    <property type="nucleotide sequence ID" value="NZ_JAFREM010000031.1"/>
</dbReference>
<feature type="coiled-coil region" evidence="4">
    <location>
        <begin position="189"/>
        <end position="216"/>
    </location>
</feature>
<evidence type="ECO:0000256" key="4">
    <source>
        <dbReference type="SAM" id="Coils"/>
    </source>
</evidence>
<comment type="similarity">
    <text evidence="1">Belongs to the SMC family. SbcC subfamily.</text>
</comment>
<feature type="coiled-coil region" evidence="4">
    <location>
        <begin position="444"/>
        <end position="495"/>
    </location>
</feature>
<gene>
    <name evidence="6" type="ORF">JZO70_19370</name>
</gene>
<evidence type="ECO:0000313" key="6">
    <source>
        <dbReference type="EMBL" id="MBO1308345.1"/>
    </source>
</evidence>
<comment type="caution">
    <text evidence="6">The sequence shown here is derived from an EMBL/GenBank/DDBJ whole genome shotgun (WGS) entry which is preliminary data.</text>
</comment>
<feature type="coiled-coil region" evidence="4">
    <location>
        <begin position="536"/>
        <end position="577"/>
    </location>
</feature>
<dbReference type="Proteomes" id="UP000664601">
    <property type="component" value="Unassembled WGS sequence"/>
</dbReference>
<evidence type="ECO:0000259" key="5">
    <source>
        <dbReference type="Pfam" id="PF13476"/>
    </source>
</evidence>
<sequence>MLPKKIVMENFGPFVHEEVDFTYFLETPLFLISGKTGAGKTTIFDAITFALFGDASGGVRNASEIRSTFAEPTEETRVKFYFEHQGRQFVIERSPKQVVRKKSGKGETTKNQKVQLVVLDNEGREVEAYQKVEPVSDMIYSMLHLNKDQFRQIAMLPQGEFRTFLVANSSEKEAVLRSLFGTTIYRTFTEELKAQKQELEKDVSEVMVRIDQLFQQVVTEKGDTYQESLNTAKNYLMAEKQSVQEMHVTVTAKKVEYKKQQELLAEAEQLAIKFQQLSEAEKAVHLFQQQEAEMLKKREAADKGKKIQQLLPIYTRLQEINQSAQHLKQQITGTHEALEILADKQKEAQQQGTALEADRPLWEAKERQYQELKTALPFVIQKEELEAQKQQQLLVQKEVKQECERISAAIKAIEEQTSKLKMQQEAETFWQDRRYQEIQFTQQIGQLLQEQRQLNQQEEQVEDQQIQLAVLTDKISQISKELTNQNAKLKKQKSRWASLEIARLSQELLPDEPCPVCGSLEHPNPAGHETISSSELKQLQILLEESEEAVKQLHVQKETAENELRINSNKHEVAQEEYKQEVVEFQKKSEVFTKQVETYYNEQTDTQLENLQDYLNEKENTTAQELAIITSAKEESARLETVQRQLQTDYEKMAERLREVDNHLQLLSGRLQTATEQAQEWQVIALKTEINTLESDIAKRQELIEEHKKEEQRIYTEKIRLSESLNQLANQENLLLEEHRQKDTDFAEALIETNLELAAIEEQYKAPKDFSELEEEIKAFDNEWLLAQDRLQQLKRAVAEKTCPELEPIREQTIKLEAIVHEAQEVFYQKDLQLKQLEQVLQQIEDLHQKSSQQLNELTELTELYRTMNGDNPAKISLERFVLQWYLNEVLQAANLQLTLLTNGRYQFELNQQTGRSKGNTGLEINIYDDNTGASRSAHTLSGGESFIAALALALGLAEVIQNQSGGIAMETLFIDEGFGSLDEEALEMAVSALEGIESQGRMIGIISHVRELKERIPQQVIVQTSGTGQSTIRYQLEGWERH</sequence>
<evidence type="ECO:0000256" key="1">
    <source>
        <dbReference type="ARBA" id="ARBA00006930"/>
    </source>
</evidence>
<dbReference type="Pfam" id="PF13476">
    <property type="entry name" value="AAA_23"/>
    <property type="match status" value="1"/>
</dbReference>
<dbReference type="InterPro" id="IPR027417">
    <property type="entry name" value="P-loop_NTPase"/>
</dbReference>